<evidence type="ECO:0008006" key="3">
    <source>
        <dbReference type="Google" id="ProtNLM"/>
    </source>
</evidence>
<dbReference type="RefSeq" id="WP_136409530.1">
    <property type="nucleotide sequence ID" value="NZ_CP039393.1"/>
</dbReference>
<accession>A0A4P7VL52</accession>
<evidence type="ECO:0000313" key="1">
    <source>
        <dbReference type="EMBL" id="QCD34521.1"/>
    </source>
</evidence>
<dbReference type="InterPro" id="IPR032427">
    <property type="entry name" value="P22_portal"/>
</dbReference>
<dbReference type="KEGG" id="mgod:E7746_00800"/>
<dbReference type="OrthoDB" id="1086227at2"/>
<protein>
    <recommendedName>
        <fullName evidence="3">Phage portal protein</fullName>
    </recommendedName>
</protein>
<keyword evidence="2" id="KW-1185">Reference proteome</keyword>
<reference evidence="1 2" key="1">
    <citation type="submission" date="2019-02" db="EMBL/GenBank/DDBJ databases">
        <title>Isolation and identification of novel species under the genus Muribaculum.</title>
        <authorList>
            <person name="Miyake S."/>
            <person name="Ding Y."/>
            <person name="Low A."/>
            <person name="Soh M."/>
            <person name="Seedorf H."/>
        </authorList>
    </citation>
    <scope>NUCLEOTIDE SEQUENCE [LARGE SCALE GENOMIC DNA]</scope>
    <source>
        <strain evidence="1 2">TLL-A4</strain>
    </source>
</reference>
<proteinExistence type="predicted"/>
<sequence>MNDTKNHLDKALETWLAGAQLRAQRLRHKRYTFGKQWSDKVEMSDGRVCDEHTAMRIMGYNPATNNLIRRLLKSIIGHYRSSIAANRLSDDVNNLPEIDARTLEEFLISGCAIQRVTYERRRGGLARWVDIVSPARFFINSVTDLRGDDVEILGQIRDMSPNEVVMRFSMGDRRRADALRSHFAKLEAAGNGRSTATGASVNDYISFLDAPKGMCRIIESWELETVEQYLCHDPMSGDIFYRNGDAANELENENKSRSNDGKPLIEFRWDISTLWHCRFMSPDGSLLHEEYSDTHPYVFRFYPLIDGEIHSFVEDVIQQQRNVNRLLTLNDRILSTAAKGVLLFPENQYASDMSIEEAAANWAAPDGVVLYRAQPGMPGPQQVVSSPGDLGVNRMLDLQLRLIEDVSGVNGALKGQAASAGMSASLYDSQHQHAVSSLSDIFGAFSTFIEARNLML</sequence>
<organism evidence="1 2">
    <name type="scientific">Muribaculum gordoncarteri</name>
    <dbReference type="NCBI Taxonomy" id="2530390"/>
    <lineage>
        <taxon>Bacteria</taxon>
        <taxon>Pseudomonadati</taxon>
        <taxon>Bacteroidota</taxon>
        <taxon>Bacteroidia</taxon>
        <taxon>Bacteroidales</taxon>
        <taxon>Muribaculaceae</taxon>
        <taxon>Muribaculum</taxon>
    </lineage>
</organism>
<dbReference type="EMBL" id="CP039393">
    <property type="protein sequence ID" value="QCD34521.1"/>
    <property type="molecule type" value="Genomic_DNA"/>
</dbReference>
<dbReference type="Proteomes" id="UP000297031">
    <property type="component" value="Chromosome"/>
</dbReference>
<evidence type="ECO:0000313" key="2">
    <source>
        <dbReference type="Proteomes" id="UP000297031"/>
    </source>
</evidence>
<dbReference type="AlphaFoldDB" id="A0A4P7VL52"/>
<gene>
    <name evidence="1" type="ORF">E7746_00800</name>
</gene>
<dbReference type="Pfam" id="PF16510">
    <property type="entry name" value="P22_portal"/>
    <property type="match status" value="1"/>
</dbReference>
<name>A0A4P7VL52_9BACT</name>